<proteinExistence type="predicted"/>
<keyword evidence="3" id="KW-1185">Reference proteome</keyword>
<dbReference type="OrthoDB" id="10664431at2759"/>
<sequence>MEHRLNNRSGERVPPALFVHMDSHHVRHCAGESEGWRFSNPGENTQSRLLGRLGSVLLTLCEHGEQNLLVLLNTERAGQADPRPRQISILNQAVLHSVLGAADGELDVGVELRIVDAKAHDLGREELFAARVRRGQLGVELQGEMSNAGNFDSVSEGIFSCEETNSSWYTKLNMSAFSSLDINLRLDKVGKYSDLPSIGVPTKSFPPPPKRSGEMTTPDMVPASATLDR</sequence>
<reference evidence="2 3" key="1">
    <citation type="submission" date="2019-03" db="EMBL/GenBank/DDBJ databases">
        <title>First draft genome of Liparis tanakae, snailfish: a comprehensive survey of snailfish specific genes.</title>
        <authorList>
            <person name="Kim W."/>
            <person name="Song I."/>
            <person name="Jeong J.-H."/>
            <person name="Kim D."/>
            <person name="Kim S."/>
            <person name="Ryu S."/>
            <person name="Song J.Y."/>
            <person name="Lee S.K."/>
        </authorList>
    </citation>
    <scope>NUCLEOTIDE SEQUENCE [LARGE SCALE GENOMIC DNA]</scope>
    <source>
        <tissue evidence="2">Muscle</tissue>
    </source>
</reference>
<gene>
    <name evidence="2" type="ORF">EYF80_037130</name>
</gene>
<evidence type="ECO:0000313" key="2">
    <source>
        <dbReference type="EMBL" id="TNN52679.1"/>
    </source>
</evidence>
<feature type="region of interest" description="Disordered" evidence="1">
    <location>
        <begin position="197"/>
        <end position="229"/>
    </location>
</feature>
<evidence type="ECO:0000313" key="3">
    <source>
        <dbReference type="Proteomes" id="UP000314294"/>
    </source>
</evidence>
<dbReference type="EMBL" id="SRLO01000539">
    <property type="protein sequence ID" value="TNN52679.1"/>
    <property type="molecule type" value="Genomic_DNA"/>
</dbReference>
<dbReference type="Proteomes" id="UP000314294">
    <property type="component" value="Unassembled WGS sequence"/>
</dbReference>
<organism evidence="2 3">
    <name type="scientific">Liparis tanakae</name>
    <name type="common">Tanaka's snailfish</name>
    <dbReference type="NCBI Taxonomy" id="230148"/>
    <lineage>
        <taxon>Eukaryota</taxon>
        <taxon>Metazoa</taxon>
        <taxon>Chordata</taxon>
        <taxon>Craniata</taxon>
        <taxon>Vertebrata</taxon>
        <taxon>Euteleostomi</taxon>
        <taxon>Actinopterygii</taxon>
        <taxon>Neopterygii</taxon>
        <taxon>Teleostei</taxon>
        <taxon>Neoteleostei</taxon>
        <taxon>Acanthomorphata</taxon>
        <taxon>Eupercaria</taxon>
        <taxon>Perciformes</taxon>
        <taxon>Cottioidei</taxon>
        <taxon>Cottales</taxon>
        <taxon>Liparidae</taxon>
        <taxon>Liparis</taxon>
    </lineage>
</organism>
<name>A0A4Z2GGY3_9TELE</name>
<comment type="caution">
    <text evidence="2">The sequence shown here is derived from an EMBL/GenBank/DDBJ whole genome shotgun (WGS) entry which is preliminary data.</text>
</comment>
<protein>
    <submittedName>
        <fullName evidence="2">Uncharacterized protein</fullName>
    </submittedName>
</protein>
<evidence type="ECO:0000256" key="1">
    <source>
        <dbReference type="SAM" id="MobiDB-lite"/>
    </source>
</evidence>
<accession>A0A4Z2GGY3</accession>
<dbReference type="AlphaFoldDB" id="A0A4Z2GGY3"/>